<sequence length="230" mass="24838">MVKMKLFTLILGVAIGVANSAPNQSGETNDNGPIGSQENNVGTRRVEVPEVVLQLKYDRGELNRIYLTQFRKDLQPWVPSVMARNNLCADLCHAGLGGDACGFTACSQLTPVGLETALQEANATEAEYGQPRFNVCPALCRNQLGEPLCNCTTVEGTHAVDWTDVCAAFCYDGYALSGCPSCETTTTEASIHFHSSRVLNTYEGWSAWCNVQCRQGQGGAACNCDRAPFQ</sequence>
<accession>A0A2W1BXX7</accession>
<feature type="chain" id="PRO_5015935924" evidence="2">
    <location>
        <begin position="21"/>
        <end position="230"/>
    </location>
</feature>
<name>A0A2W1BXX7_HELAM</name>
<gene>
    <name evidence="3" type="primary">HaOG202622</name>
    <name evidence="3" type="ORF">B5X24_HaOG202622</name>
</gene>
<evidence type="ECO:0000256" key="1">
    <source>
        <dbReference type="SAM" id="MobiDB-lite"/>
    </source>
</evidence>
<dbReference type="Proteomes" id="UP000249218">
    <property type="component" value="Unassembled WGS sequence"/>
</dbReference>
<protein>
    <submittedName>
        <fullName evidence="3">Uncharacterized protein</fullName>
    </submittedName>
</protein>
<dbReference type="OrthoDB" id="8173223at2759"/>
<evidence type="ECO:0000313" key="3">
    <source>
        <dbReference type="EMBL" id="PZC78087.1"/>
    </source>
</evidence>
<organism evidence="3 4">
    <name type="scientific">Helicoverpa armigera</name>
    <name type="common">Cotton bollworm</name>
    <name type="synonym">Heliothis armigera</name>
    <dbReference type="NCBI Taxonomy" id="29058"/>
    <lineage>
        <taxon>Eukaryota</taxon>
        <taxon>Metazoa</taxon>
        <taxon>Ecdysozoa</taxon>
        <taxon>Arthropoda</taxon>
        <taxon>Hexapoda</taxon>
        <taxon>Insecta</taxon>
        <taxon>Pterygota</taxon>
        <taxon>Neoptera</taxon>
        <taxon>Endopterygota</taxon>
        <taxon>Lepidoptera</taxon>
        <taxon>Glossata</taxon>
        <taxon>Ditrysia</taxon>
        <taxon>Noctuoidea</taxon>
        <taxon>Noctuidae</taxon>
        <taxon>Heliothinae</taxon>
        <taxon>Helicoverpa</taxon>
    </lineage>
</organism>
<reference evidence="3 4" key="1">
    <citation type="journal article" date="2017" name="BMC Biol.">
        <title>Genomic innovations, transcriptional plasticity and gene loss underlying the evolution and divergence of two highly polyphagous and invasive Helicoverpa pest species.</title>
        <authorList>
            <person name="Pearce S.L."/>
            <person name="Clarke D.F."/>
            <person name="East P.D."/>
            <person name="Elfekih S."/>
            <person name="Gordon K.H."/>
            <person name="Jermiin L.S."/>
            <person name="McGaughran A."/>
            <person name="Oakeshott J.G."/>
            <person name="Papanikolaou A."/>
            <person name="Perera O.P."/>
            <person name="Rane R.V."/>
            <person name="Richards S."/>
            <person name="Tay W.T."/>
            <person name="Walsh T.K."/>
            <person name="Anderson A."/>
            <person name="Anderson C.J."/>
            <person name="Asgari S."/>
            <person name="Board P.G."/>
            <person name="Bretschneider A."/>
            <person name="Campbell P.M."/>
            <person name="Chertemps T."/>
            <person name="Christeller J.T."/>
            <person name="Coppin C.W."/>
            <person name="Downes S.J."/>
            <person name="Duan G."/>
            <person name="Farnsworth C.A."/>
            <person name="Good R.T."/>
            <person name="Han L.B."/>
            <person name="Han Y.C."/>
            <person name="Hatje K."/>
            <person name="Horne I."/>
            <person name="Huang Y.P."/>
            <person name="Hughes D.S."/>
            <person name="Jacquin-Joly E."/>
            <person name="James W."/>
            <person name="Jhangiani S."/>
            <person name="Kollmar M."/>
            <person name="Kuwar S.S."/>
            <person name="Li S."/>
            <person name="Liu N.Y."/>
            <person name="Maibeche M.T."/>
            <person name="Miller J.R."/>
            <person name="Montagne N."/>
            <person name="Perry T."/>
            <person name="Qu J."/>
            <person name="Song S.V."/>
            <person name="Sutton G.G."/>
            <person name="Vogel H."/>
            <person name="Walenz B.P."/>
            <person name="Xu W."/>
            <person name="Zhang H.J."/>
            <person name="Zou Z."/>
            <person name="Batterham P."/>
            <person name="Edwards O.R."/>
            <person name="Feyereisen R."/>
            <person name="Gibbs R.A."/>
            <person name="Heckel D.G."/>
            <person name="McGrath A."/>
            <person name="Robin C."/>
            <person name="Scherer S.E."/>
            <person name="Worley K.C."/>
            <person name="Wu Y.D."/>
        </authorList>
    </citation>
    <scope>NUCLEOTIDE SEQUENCE [LARGE SCALE GENOMIC DNA]</scope>
    <source>
        <strain evidence="3">Harm_GR_Male_#8</strain>
        <tissue evidence="3">Whole organism</tissue>
    </source>
</reference>
<dbReference type="AlphaFoldDB" id="A0A2W1BXX7"/>
<feature type="region of interest" description="Disordered" evidence="1">
    <location>
        <begin position="21"/>
        <end position="41"/>
    </location>
</feature>
<proteinExistence type="predicted"/>
<evidence type="ECO:0000256" key="2">
    <source>
        <dbReference type="SAM" id="SignalP"/>
    </source>
</evidence>
<dbReference type="EMBL" id="KZ149912">
    <property type="protein sequence ID" value="PZC78087.1"/>
    <property type="molecule type" value="Genomic_DNA"/>
</dbReference>
<keyword evidence="2" id="KW-0732">Signal</keyword>
<keyword evidence="4" id="KW-1185">Reference proteome</keyword>
<evidence type="ECO:0000313" key="4">
    <source>
        <dbReference type="Proteomes" id="UP000249218"/>
    </source>
</evidence>
<dbReference type="OMA" id="GGAACNC"/>
<feature type="signal peptide" evidence="2">
    <location>
        <begin position="1"/>
        <end position="20"/>
    </location>
</feature>